<comment type="caution">
    <text evidence="2">The sequence shown here is derived from an EMBL/GenBank/DDBJ whole genome shotgun (WGS) entry which is preliminary data.</text>
</comment>
<evidence type="ECO:0000259" key="1">
    <source>
        <dbReference type="PROSITE" id="PS51534"/>
    </source>
</evidence>
<dbReference type="Pfam" id="PF08357">
    <property type="entry name" value="SEFIR"/>
    <property type="match status" value="1"/>
</dbReference>
<dbReference type="eggNOG" id="ENOG5032WCX">
    <property type="taxonomic scope" value="Bacteria"/>
</dbReference>
<evidence type="ECO:0000313" key="3">
    <source>
        <dbReference type="Proteomes" id="UP000028007"/>
    </source>
</evidence>
<evidence type="ECO:0000313" key="2">
    <source>
        <dbReference type="EMBL" id="KEQ31650.1"/>
    </source>
</evidence>
<dbReference type="AlphaFoldDB" id="A0A081PLS7"/>
<dbReference type="InterPro" id="IPR035897">
    <property type="entry name" value="Toll_tir_struct_dom_sf"/>
</dbReference>
<dbReference type="EMBL" id="JNFF01000008">
    <property type="protein sequence ID" value="KEQ31650.1"/>
    <property type="molecule type" value="Genomic_DNA"/>
</dbReference>
<accession>A0A081PLS7</accession>
<dbReference type="Gene3D" id="3.40.50.10140">
    <property type="entry name" value="Toll/interleukin-1 receptor homology (TIR) domain"/>
    <property type="match status" value="1"/>
</dbReference>
<dbReference type="Proteomes" id="UP000028007">
    <property type="component" value="Unassembled WGS sequence"/>
</dbReference>
<name>A0A081PLS7_9SPHI</name>
<proteinExistence type="predicted"/>
<protein>
    <recommendedName>
        <fullName evidence="1">SEFIR domain-containing protein</fullName>
    </recommendedName>
</protein>
<dbReference type="SUPFAM" id="SSF52200">
    <property type="entry name" value="Toll/Interleukin receptor TIR domain"/>
    <property type="match status" value="1"/>
</dbReference>
<sequence length="98" mass="11392">MNISPMAENLQPLIFISYCWESKDHEDHVISFANKLSSFGYHLEIDKIITQRHSSTHFIQMMEEGFFKSDKVIVILSEGYKVKADKFEGGWDASIELY</sequence>
<gene>
    <name evidence="2" type="ORF">N180_15545</name>
</gene>
<keyword evidence="3" id="KW-1185">Reference proteome</keyword>
<organism evidence="2 3">
    <name type="scientific">Pedobacter antarcticus 4BY</name>
    <dbReference type="NCBI Taxonomy" id="1358423"/>
    <lineage>
        <taxon>Bacteria</taxon>
        <taxon>Pseudomonadati</taxon>
        <taxon>Bacteroidota</taxon>
        <taxon>Sphingobacteriia</taxon>
        <taxon>Sphingobacteriales</taxon>
        <taxon>Sphingobacteriaceae</taxon>
        <taxon>Pedobacter</taxon>
    </lineage>
</organism>
<dbReference type="InterPro" id="IPR013568">
    <property type="entry name" value="SEFIR_dom"/>
</dbReference>
<dbReference type="PROSITE" id="PS51534">
    <property type="entry name" value="SEFIR"/>
    <property type="match status" value="1"/>
</dbReference>
<reference evidence="2 3" key="1">
    <citation type="journal article" date="1992" name="Int. J. Syst. Bacteriol.">
        <title>Sphingobacterium antarcticus sp. nov. a Psychrotrophic Bacterium from the Soils of Schirmacher Oasis, Antarctica.</title>
        <authorList>
            <person name="Shivaji S."/>
            <person name="Ray M.K."/>
            <person name="Rao N.S."/>
            <person name="Saiserr L."/>
            <person name="Jagannadham M.V."/>
            <person name="Kumar G.S."/>
            <person name="Reddy G."/>
            <person name="Bhargava P.M."/>
        </authorList>
    </citation>
    <scope>NUCLEOTIDE SEQUENCE [LARGE SCALE GENOMIC DNA]</scope>
    <source>
        <strain evidence="2 3">4BY</strain>
    </source>
</reference>
<feature type="domain" description="SEFIR" evidence="1">
    <location>
        <begin position="11"/>
        <end position="98"/>
    </location>
</feature>